<comment type="cofactor">
    <cofactor evidence="1">
        <name>Ca(2+)</name>
        <dbReference type="ChEBI" id="CHEBI:29108"/>
    </cofactor>
</comment>
<dbReference type="InterPro" id="IPR017850">
    <property type="entry name" value="Alkaline_phosphatase_core_sf"/>
</dbReference>
<dbReference type="Gene3D" id="3.40.720.10">
    <property type="entry name" value="Alkaline Phosphatase, subunit A"/>
    <property type="match status" value="1"/>
</dbReference>
<comment type="caution">
    <text evidence="7">The sequence shown here is derived from an EMBL/GenBank/DDBJ whole genome shotgun (WGS) entry which is preliminary data.</text>
</comment>
<sequence length="298" mass="33434">MDIHDIRGATQRPNIAFFLADDLTFTKGRSLREDGLRVLANDTNKFYLPDLLTLKAEQYIHDADPSVPFYLHFATPLPHTGYASIINNTILILASDNGGAPAELNFNPAVQAINHGQNWPLRAEKGSFFEGGVRVPAFVWSPLSKRRGRMTDQLFHAVDWLPTLWEAADGDPAELVNAGLDGVSQWKSIQGIVLMSGHLCYYISSSSRGVCLESLWYSASTTRTVSRKEMFLNVDPIFGEYAMIYQDPHGKLYKIIGGNAYNNTLGAIKWYFKILERNLVGSLFYGERLVQVCSREHK</sequence>
<dbReference type="GO" id="GO:0008484">
    <property type="term" value="F:sulfuric ester hydrolase activity"/>
    <property type="evidence" value="ECO:0007669"/>
    <property type="project" value="InterPro"/>
</dbReference>
<keyword evidence="4" id="KW-0106">Calcium</keyword>
<evidence type="ECO:0000256" key="4">
    <source>
        <dbReference type="ARBA" id="ARBA00022837"/>
    </source>
</evidence>
<evidence type="ECO:0000256" key="1">
    <source>
        <dbReference type="ARBA" id="ARBA00001913"/>
    </source>
</evidence>
<dbReference type="OrthoDB" id="6433384at2759"/>
<evidence type="ECO:0000256" key="2">
    <source>
        <dbReference type="ARBA" id="ARBA00008779"/>
    </source>
</evidence>
<reference evidence="7 8" key="1">
    <citation type="journal article" date="2016" name="Nat. Commun.">
        <title>Extremotolerant tardigrade genome and improved radiotolerance of human cultured cells by tardigrade-unique protein.</title>
        <authorList>
            <person name="Hashimoto T."/>
            <person name="Horikawa D.D."/>
            <person name="Saito Y."/>
            <person name="Kuwahara H."/>
            <person name="Kozuka-Hata H."/>
            <person name="Shin-I T."/>
            <person name="Minakuchi Y."/>
            <person name="Ohishi K."/>
            <person name="Motoyama A."/>
            <person name="Aizu T."/>
            <person name="Enomoto A."/>
            <person name="Kondo K."/>
            <person name="Tanaka S."/>
            <person name="Hara Y."/>
            <person name="Koshikawa S."/>
            <person name="Sagara H."/>
            <person name="Miura T."/>
            <person name="Yokobori S."/>
            <person name="Miyagawa K."/>
            <person name="Suzuki Y."/>
            <person name="Kubo T."/>
            <person name="Oyama M."/>
            <person name="Kohara Y."/>
            <person name="Fujiyama A."/>
            <person name="Arakawa K."/>
            <person name="Katayama T."/>
            <person name="Toyoda A."/>
            <person name="Kunieda T."/>
        </authorList>
    </citation>
    <scope>NUCLEOTIDE SEQUENCE [LARGE SCALE GENOMIC DNA]</scope>
    <source>
        <strain evidence="7 8">YOKOZUNA-1</strain>
    </source>
</reference>
<evidence type="ECO:0000259" key="6">
    <source>
        <dbReference type="Pfam" id="PF00884"/>
    </source>
</evidence>
<gene>
    <name evidence="7" type="primary">RvY_03837-1</name>
    <name evidence="7" type="synonym">RvY_03837.1</name>
    <name evidence="7" type="ORF">RvY_03837</name>
</gene>
<feature type="domain" description="Sulfatase N-terminal" evidence="6">
    <location>
        <begin position="87"/>
        <end position="169"/>
    </location>
</feature>
<keyword evidence="8" id="KW-1185">Reference proteome</keyword>
<dbReference type="AlphaFoldDB" id="A0A1D1UV42"/>
<dbReference type="GO" id="GO:0046872">
    <property type="term" value="F:metal ion binding"/>
    <property type="evidence" value="ECO:0007669"/>
    <property type="project" value="UniProtKB-KW"/>
</dbReference>
<dbReference type="PANTHER" id="PTHR10342:SF273">
    <property type="entry name" value="RE14504P"/>
    <property type="match status" value="1"/>
</dbReference>
<keyword evidence="5" id="KW-0325">Glycoprotein</keyword>
<proteinExistence type="inferred from homology"/>
<dbReference type="InterPro" id="IPR047115">
    <property type="entry name" value="ARSB"/>
</dbReference>
<keyword evidence="3" id="KW-0479">Metal-binding</keyword>
<organism evidence="7 8">
    <name type="scientific">Ramazzottius varieornatus</name>
    <name type="common">Water bear</name>
    <name type="synonym">Tardigrade</name>
    <dbReference type="NCBI Taxonomy" id="947166"/>
    <lineage>
        <taxon>Eukaryota</taxon>
        <taxon>Metazoa</taxon>
        <taxon>Ecdysozoa</taxon>
        <taxon>Tardigrada</taxon>
        <taxon>Eutardigrada</taxon>
        <taxon>Parachela</taxon>
        <taxon>Hypsibioidea</taxon>
        <taxon>Ramazzottiidae</taxon>
        <taxon>Ramazzottius</taxon>
    </lineage>
</organism>
<dbReference type="SUPFAM" id="SSF53649">
    <property type="entry name" value="Alkaline phosphatase-like"/>
    <property type="match status" value="1"/>
</dbReference>
<evidence type="ECO:0000256" key="5">
    <source>
        <dbReference type="ARBA" id="ARBA00023180"/>
    </source>
</evidence>
<comment type="similarity">
    <text evidence="2">Belongs to the sulfatase family.</text>
</comment>
<evidence type="ECO:0000313" key="8">
    <source>
        <dbReference type="Proteomes" id="UP000186922"/>
    </source>
</evidence>
<accession>A0A1D1UV42</accession>
<dbReference type="STRING" id="947166.A0A1D1UV42"/>
<name>A0A1D1UV42_RAMVA</name>
<dbReference type="PANTHER" id="PTHR10342">
    <property type="entry name" value="ARYLSULFATASE"/>
    <property type="match status" value="1"/>
</dbReference>
<dbReference type="Pfam" id="PF00884">
    <property type="entry name" value="Sulfatase"/>
    <property type="match status" value="1"/>
</dbReference>
<dbReference type="InterPro" id="IPR000917">
    <property type="entry name" value="Sulfatase_N"/>
</dbReference>
<protein>
    <recommendedName>
        <fullName evidence="6">Sulfatase N-terminal domain-containing protein</fullName>
    </recommendedName>
</protein>
<dbReference type="EMBL" id="BDGG01000002">
    <property type="protein sequence ID" value="GAU91612.1"/>
    <property type="molecule type" value="Genomic_DNA"/>
</dbReference>
<evidence type="ECO:0000313" key="7">
    <source>
        <dbReference type="EMBL" id="GAU91612.1"/>
    </source>
</evidence>
<evidence type="ECO:0000256" key="3">
    <source>
        <dbReference type="ARBA" id="ARBA00022723"/>
    </source>
</evidence>
<dbReference type="Proteomes" id="UP000186922">
    <property type="component" value="Unassembled WGS sequence"/>
</dbReference>